<reference evidence="2 3" key="1">
    <citation type="journal article" date="2015" name="Int. J. Syst. Evol. Microbiol.">
        <title>Flavisolibacter ginsenosidimutans sp. nov., with ginsenoside-converting activity isolated from soil used for cultivating ginseng.</title>
        <authorList>
            <person name="Zhao Y."/>
            <person name="Liu Q."/>
            <person name="Kang M.S."/>
            <person name="Jin F."/>
            <person name="Yu H."/>
            <person name="Im W.T."/>
        </authorList>
    </citation>
    <scope>NUCLEOTIDE SEQUENCE [LARGE SCALE GENOMIC DNA]</scope>
    <source>
        <strain evidence="2 3">Gsoil 636</strain>
    </source>
</reference>
<keyword evidence="3" id="KW-1185">Reference proteome</keyword>
<keyword evidence="1" id="KW-0378">Hydrolase</keyword>
<evidence type="ECO:0000313" key="3">
    <source>
        <dbReference type="Proteomes" id="UP000321204"/>
    </source>
</evidence>
<dbReference type="Proteomes" id="UP000321204">
    <property type="component" value="Chromosome"/>
</dbReference>
<evidence type="ECO:0000256" key="1">
    <source>
        <dbReference type="ARBA" id="ARBA00022801"/>
    </source>
</evidence>
<dbReference type="OrthoDB" id="1951600at2"/>
<sequence length="189" mass="21668">MESMYFVAVVLPKHLDEKILQHKKWMKENYGCKVGLKSPAHVTLVPPFWMNAENESQLKNNLKTIASAVVPFTVWTNNFAAFKPRTLFVATKENKALNELKKKTDDVFQRSDYKIKKEARPFHPHITIATRDLHKAAFAGAWPQFQNKSFEESFAATSISLLKHNGRTWDVIFTANFKTDLEQNAGKTV</sequence>
<name>A0A5B8UIB5_9BACT</name>
<dbReference type="AlphaFoldDB" id="A0A5B8UIB5"/>
<dbReference type="KEGG" id="fgg:FSB75_11080"/>
<dbReference type="InterPro" id="IPR009097">
    <property type="entry name" value="Cyclic_Pdiesterase"/>
</dbReference>
<dbReference type="PANTHER" id="PTHR40037:SF1">
    <property type="entry name" value="PHOSPHOESTERASE SAOUHSC_00951-RELATED"/>
    <property type="match status" value="1"/>
</dbReference>
<dbReference type="PANTHER" id="PTHR40037">
    <property type="entry name" value="PHOSPHOESTERASE YJCG-RELATED"/>
    <property type="match status" value="1"/>
</dbReference>
<dbReference type="GO" id="GO:0008664">
    <property type="term" value="F:RNA 2',3'-cyclic 3'-phosphodiesterase activity"/>
    <property type="evidence" value="ECO:0007669"/>
    <property type="project" value="InterPro"/>
</dbReference>
<dbReference type="EMBL" id="CP042433">
    <property type="protein sequence ID" value="QEC56411.1"/>
    <property type="molecule type" value="Genomic_DNA"/>
</dbReference>
<dbReference type="NCBIfam" id="TIGR02258">
    <property type="entry name" value="2_5_ligase"/>
    <property type="match status" value="1"/>
</dbReference>
<dbReference type="Gene3D" id="3.90.1140.10">
    <property type="entry name" value="Cyclic phosphodiesterase"/>
    <property type="match status" value="1"/>
</dbReference>
<protein>
    <submittedName>
        <fullName evidence="2">RNA 2',3'-cyclic phosphodiesterase</fullName>
    </submittedName>
</protein>
<dbReference type="SUPFAM" id="SSF55144">
    <property type="entry name" value="LigT-like"/>
    <property type="match status" value="1"/>
</dbReference>
<accession>A0A5B8UIB5</accession>
<dbReference type="RefSeq" id="WP_146787066.1">
    <property type="nucleotide sequence ID" value="NZ_BAABIO010000001.1"/>
</dbReference>
<dbReference type="InterPro" id="IPR050580">
    <property type="entry name" value="2H_phosphoesterase_YjcG-like"/>
</dbReference>
<organism evidence="2 3">
    <name type="scientific">Flavisolibacter ginsenosidimutans</name>
    <dbReference type="NCBI Taxonomy" id="661481"/>
    <lineage>
        <taxon>Bacteria</taxon>
        <taxon>Pseudomonadati</taxon>
        <taxon>Bacteroidota</taxon>
        <taxon>Chitinophagia</taxon>
        <taxon>Chitinophagales</taxon>
        <taxon>Chitinophagaceae</taxon>
        <taxon>Flavisolibacter</taxon>
    </lineage>
</organism>
<dbReference type="Pfam" id="PF13563">
    <property type="entry name" value="2_5_RNA_ligase2"/>
    <property type="match status" value="1"/>
</dbReference>
<proteinExistence type="predicted"/>
<gene>
    <name evidence="2" type="primary">thpR</name>
    <name evidence="2" type="ORF">FSB75_11080</name>
</gene>
<evidence type="ECO:0000313" key="2">
    <source>
        <dbReference type="EMBL" id="QEC56411.1"/>
    </source>
</evidence>
<dbReference type="InterPro" id="IPR004175">
    <property type="entry name" value="RNA_CPDase"/>
</dbReference>
<dbReference type="GO" id="GO:0004113">
    <property type="term" value="F:2',3'-cyclic-nucleotide 3'-phosphodiesterase activity"/>
    <property type="evidence" value="ECO:0007669"/>
    <property type="project" value="InterPro"/>
</dbReference>